<dbReference type="GO" id="GO:0008270">
    <property type="term" value="F:zinc ion binding"/>
    <property type="evidence" value="ECO:0007669"/>
    <property type="project" value="TreeGrafter"/>
</dbReference>
<dbReference type="InterPro" id="IPR032466">
    <property type="entry name" value="Metal_Hydrolase"/>
</dbReference>
<dbReference type="InterPro" id="IPR011059">
    <property type="entry name" value="Metal-dep_hydrolase_composite"/>
</dbReference>
<dbReference type="InterPro" id="IPR051607">
    <property type="entry name" value="Metallo-dep_hydrolases"/>
</dbReference>
<keyword evidence="4" id="KW-0862">Zinc</keyword>
<dbReference type="InterPro" id="IPR006680">
    <property type="entry name" value="Amidohydro-rel"/>
</dbReference>
<evidence type="ECO:0000256" key="3">
    <source>
        <dbReference type="ARBA" id="ARBA00022801"/>
    </source>
</evidence>
<comment type="cofactor">
    <cofactor evidence="1">
        <name>Zn(2+)</name>
        <dbReference type="ChEBI" id="CHEBI:29105"/>
    </cofactor>
</comment>
<keyword evidence="8" id="KW-1185">Reference proteome</keyword>
<dbReference type="Proteomes" id="UP000310158">
    <property type="component" value="Unassembled WGS sequence"/>
</dbReference>
<dbReference type="EMBL" id="SGPL01000476">
    <property type="protein sequence ID" value="THH12196.1"/>
    <property type="molecule type" value="Genomic_DNA"/>
</dbReference>
<dbReference type="SUPFAM" id="SSF51556">
    <property type="entry name" value="Metallo-dependent hydrolases"/>
    <property type="match status" value="1"/>
</dbReference>
<gene>
    <name evidence="7" type="ORF">EW146_g7778</name>
</gene>
<evidence type="ECO:0000259" key="6">
    <source>
        <dbReference type="Pfam" id="PF01979"/>
    </source>
</evidence>
<feature type="domain" description="Amidohydrolase-related" evidence="6">
    <location>
        <begin position="67"/>
        <end position="428"/>
    </location>
</feature>
<comment type="caution">
    <text evidence="7">The sequence shown here is derived from an EMBL/GenBank/DDBJ whole genome shotgun (WGS) entry which is preliminary data.</text>
</comment>
<proteinExistence type="predicted"/>
<dbReference type="PANTHER" id="PTHR11271:SF6">
    <property type="entry name" value="GUANINE DEAMINASE"/>
    <property type="match status" value="1"/>
</dbReference>
<dbReference type="PANTHER" id="PTHR11271">
    <property type="entry name" value="GUANINE DEAMINASE"/>
    <property type="match status" value="1"/>
</dbReference>
<evidence type="ECO:0000256" key="4">
    <source>
        <dbReference type="ARBA" id="ARBA00022833"/>
    </source>
</evidence>
<evidence type="ECO:0000256" key="2">
    <source>
        <dbReference type="ARBA" id="ARBA00022723"/>
    </source>
</evidence>
<keyword evidence="2" id="KW-0479">Metal-binding</keyword>
<dbReference type="GO" id="GO:0005829">
    <property type="term" value="C:cytosol"/>
    <property type="evidence" value="ECO:0007669"/>
    <property type="project" value="TreeGrafter"/>
</dbReference>
<evidence type="ECO:0000313" key="7">
    <source>
        <dbReference type="EMBL" id="THH12196.1"/>
    </source>
</evidence>
<accession>A0A4S4LJG4</accession>
<dbReference type="GO" id="GO:0008892">
    <property type="term" value="F:guanine deaminase activity"/>
    <property type="evidence" value="ECO:0007669"/>
    <property type="project" value="TreeGrafter"/>
</dbReference>
<name>A0A4S4LJG4_9AGAM</name>
<organism evidence="7 8">
    <name type="scientific">Bondarzewia mesenterica</name>
    <dbReference type="NCBI Taxonomy" id="1095465"/>
    <lineage>
        <taxon>Eukaryota</taxon>
        <taxon>Fungi</taxon>
        <taxon>Dikarya</taxon>
        <taxon>Basidiomycota</taxon>
        <taxon>Agaricomycotina</taxon>
        <taxon>Agaricomycetes</taxon>
        <taxon>Russulales</taxon>
        <taxon>Bondarzewiaceae</taxon>
        <taxon>Bondarzewia</taxon>
    </lineage>
</organism>
<dbReference type="Gene3D" id="2.30.40.10">
    <property type="entry name" value="Urease, subunit C, domain 1"/>
    <property type="match status" value="1"/>
</dbReference>
<feature type="region of interest" description="Disordered" evidence="5">
    <location>
        <begin position="359"/>
        <end position="384"/>
    </location>
</feature>
<dbReference type="SUPFAM" id="SSF51338">
    <property type="entry name" value="Composite domain of metallo-dependent hydrolases"/>
    <property type="match status" value="1"/>
</dbReference>
<sequence length="508" mass="56045">MLIRGDFVHFNKLDSMEIFHDHLLGKTPTNSSGFIYYFFSARTYQSQSLLDSAHEPVITVPQGSFFLPTFCDLHLHAPQFLYQGTGLHLPLMKWLDDYAFKAEERIDSEPELAQTVYQRLAQRLVQNGTGAVLLFGTIKEETKCGWSIILAKVMQQAGLRAFVGKLSMDISTRPTYTEHTSYQAIIAASSFIDRMTALTADLPPHMRLVEPVLTPRFVPTCSDALLQGLGELAARTGVRIQSHLAEAREQVDFVHTQRGAEDIDVFDRAHLLGSRTIQAHCTFLSPTQLAHLSAHGTALAHCPLSNAYFSAQPLRLREALRRGVRVGLGSDVAGGYSADLMDSMRWAVGVSRMREGARTESTRTCGGNADDDMETPAGGDGGRKGVEVAVDEEVKIDWREAMYLATRGGAEALGLDCGMFAVGAPFDAQCSTCLVFFRVWTLRYVLIIVRAVKLFDPLSGRGVGALDFFDIETGGSRELSGEMVEKWWSLGDTRNRVGTWVQGRKVGP</sequence>
<dbReference type="Pfam" id="PF01979">
    <property type="entry name" value="Amidohydro_1"/>
    <property type="match status" value="1"/>
</dbReference>
<dbReference type="GO" id="GO:0046098">
    <property type="term" value="P:guanine metabolic process"/>
    <property type="evidence" value="ECO:0007669"/>
    <property type="project" value="TreeGrafter"/>
</dbReference>
<protein>
    <recommendedName>
        <fullName evidence="6">Amidohydrolase-related domain-containing protein</fullName>
    </recommendedName>
</protein>
<keyword evidence="3" id="KW-0378">Hydrolase</keyword>
<evidence type="ECO:0000256" key="1">
    <source>
        <dbReference type="ARBA" id="ARBA00001947"/>
    </source>
</evidence>
<dbReference type="OrthoDB" id="194468at2759"/>
<reference evidence="7 8" key="1">
    <citation type="submission" date="2019-02" db="EMBL/GenBank/DDBJ databases">
        <title>Genome sequencing of the rare red list fungi Bondarzewia mesenterica.</title>
        <authorList>
            <person name="Buettner E."/>
            <person name="Kellner H."/>
        </authorList>
    </citation>
    <scope>NUCLEOTIDE SEQUENCE [LARGE SCALE GENOMIC DNA]</scope>
    <source>
        <strain evidence="7 8">DSM 108281</strain>
    </source>
</reference>
<dbReference type="Gene3D" id="3.20.20.140">
    <property type="entry name" value="Metal-dependent hydrolases"/>
    <property type="match status" value="1"/>
</dbReference>
<evidence type="ECO:0000256" key="5">
    <source>
        <dbReference type="SAM" id="MobiDB-lite"/>
    </source>
</evidence>
<dbReference type="AlphaFoldDB" id="A0A4S4LJG4"/>
<evidence type="ECO:0000313" key="8">
    <source>
        <dbReference type="Proteomes" id="UP000310158"/>
    </source>
</evidence>